<dbReference type="CDD" id="cd09279">
    <property type="entry name" value="RNase_HI_like"/>
    <property type="match status" value="1"/>
</dbReference>
<dbReference type="PANTHER" id="PTHR47723:SF19">
    <property type="entry name" value="POLYNUCLEOTIDYL TRANSFERASE, RIBONUCLEASE H-LIKE SUPERFAMILY PROTEIN"/>
    <property type="match status" value="1"/>
</dbReference>
<evidence type="ECO:0000259" key="1">
    <source>
        <dbReference type="PROSITE" id="PS50879"/>
    </source>
</evidence>
<dbReference type="InterPro" id="IPR012337">
    <property type="entry name" value="RNaseH-like_sf"/>
</dbReference>
<proteinExistence type="predicted"/>
<protein>
    <recommendedName>
        <fullName evidence="1">RNase H type-1 domain-containing protein</fullName>
    </recommendedName>
</protein>
<evidence type="ECO:0000313" key="3">
    <source>
        <dbReference type="Proteomes" id="UP000198211"/>
    </source>
</evidence>
<comment type="caution">
    <text evidence="2">The sequence shown here is derived from an EMBL/GenBank/DDBJ whole genome shotgun (WGS) entry which is preliminary data.</text>
</comment>
<name>A0A225UQL4_9STRA</name>
<dbReference type="PANTHER" id="PTHR47723">
    <property type="entry name" value="OS05G0353850 PROTEIN"/>
    <property type="match status" value="1"/>
</dbReference>
<dbReference type="GO" id="GO:0004523">
    <property type="term" value="F:RNA-DNA hybrid ribonuclease activity"/>
    <property type="evidence" value="ECO:0007669"/>
    <property type="project" value="InterPro"/>
</dbReference>
<feature type="domain" description="RNase H type-1" evidence="1">
    <location>
        <begin position="1"/>
        <end position="129"/>
    </location>
</feature>
<dbReference type="OrthoDB" id="124070at2759"/>
<gene>
    <name evidence="2" type="ORF">PHMEG_00034627</name>
</gene>
<sequence>GGSRGNPGPGGSGAVIVQLNGSISSGTAVWISSTSYHTKTTTNNQAEYRGLLQGLLQAHRSRMLPLHVVGDSKMIIEQQRKRHSPRAEHLSHFYKRCRVLADKCNVLSWTHHFRSFNKTADTLANLPMDTQPSRQLQVYSRDNIVECWRPVLSWVANDISNWLEIKSVSDSLVVRYCAPI</sequence>
<evidence type="ECO:0000313" key="2">
    <source>
        <dbReference type="EMBL" id="OWY95382.1"/>
    </source>
</evidence>
<dbReference type="InterPro" id="IPR053151">
    <property type="entry name" value="RNase_H-like"/>
</dbReference>
<dbReference type="InterPro" id="IPR002156">
    <property type="entry name" value="RNaseH_domain"/>
</dbReference>
<dbReference type="PROSITE" id="PS50879">
    <property type="entry name" value="RNASE_H_1"/>
    <property type="match status" value="1"/>
</dbReference>
<accession>A0A225UQL4</accession>
<dbReference type="Pfam" id="PF13456">
    <property type="entry name" value="RVT_3"/>
    <property type="match status" value="1"/>
</dbReference>
<organism evidence="2 3">
    <name type="scientific">Phytophthora megakarya</name>
    <dbReference type="NCBI Taxonomy" id="4795"/>
    <lineage>
        <taxon>Eukaryota</taxon>
        <taxon>Sar</taxon>
        <taxon>Stramenopiles</taxon>
        <taxon>Oomycota</taxon>
        <taxon>Peronosporomycetes</taxon>
        <taxon>Peronosporales</taxon>
        <taxon>Peronosporaceae</taxon>
        <taxon>Phytophthora</taxon>
    </lineage>
</organism>
<dbReference type="Proteomes" id="UP000198211">
    <property type="component" value="Unassembled WGS sequence"/>
</dbReference>
<dbReference type="SUPFAM" id="SSF53098">
    <property type="entry name" value="Ribonuclease H-like"/>
    <property type="match status" value="1"/>
</dbReference>
<feature type="non-terminal residue" evidence="2">
    <location>
        <position position="1"/>
    </location>
</feature>
<reference evidence="3" key="1">
    <citation type="submission" date="2017-03" db="EMBL/GenBank/DDBJ databases">
        <title>Phytopthora megakarya and P. palmivora, two closely related causual agents of cacao black pod achieved similar genome size and gene model numbers by different mechanisms.</title>
        <authorList>
            <person name="Ali S."/>
            <person name="Shao J."/>
            <person name="Larry D.J."/>
            <person name="Kronmiller B."/>
            <person name="Shen D."/>
            <person name="Strem M.D."/>
            <person name="Melnick R.L."/>
            <person name="Guiltinan M.J."/>
            <person name="Tyler B.M."/>
            <person name="Meinhardt L.W."/>
            <person name="Bailey B.A."/>
        </authorList>
    </citation>
    <scope>NUCLEOTIDE SEQUENCE [LARGE SCALE GENOMIC DNA]</scope>
    <source>
        <strain evidence="3">zdho120</strain>
    </source>
</reference>
<dbReference type="STRING" id="4795.A0A225UQL4"/>
<dbReference type="GO" id="GO:0003676">
    <property type="term" value="F:nucleic acid binding"/>
    <property type="evidence" value="ECO:0007669"/>
    <property type="project" value="InterPro"/>
</dbReference>
<dbReference type="AlphaFoldDB" id="A0A225UQL4"/>
<dbReference type="EMBL" id="NBNE01013003">
    <property type="protein sequence ID" value="OWY95382.1"/>
    <property type="molecule type" value="Genomic_DNA"/>
</dbReference>
<dbReference type="Gene3D" id="3.30.420.10">
    <property type="entry name" value="Ribonuclease H-like superfamily/Ribonuclease H"/>
    <property type="match status" value="1"/>
</dbReference>
<keyword evidence="3" id="KW-1185">Reference proteome</keyword>
<dbReference type="InterPro" id="IPR036397">
    <property type="entry name" value="RNaseH_sf"/>
</dbReference>